<dbReference type="SUPFAM" id="SSF48150">
    <property type="entry name" value="DNA-glycosylase"/>
    <property type="match status" value="1"/>
</dbReference>
<dbReference type="InterPro" id="IPR023170">
    <property type="entry name" value="HhH_base_excis_C"/>
</dbReference>
<name>A0A497ETE3_9CREN</name>
<evidence type="ECO:0000313" key="1">
    <source>
        <dbReference type="EMBL" id="RLE50497.1"/>
    </source>
</evidence>
<dbReference type="AlphaFoldDB" id="A0A497ETE3"/>
<accession>A0A497ETE3</accession>
<evidence type="ECO:0000313" key="2">
    <source>
        <dbReference type="Proteomes" id="UP000272051"/>
    </source>
</evidence>
<sequence length="128" mass="14571">NKSYASFPKKVPIPLDVHVARMALYSGIVEDGLPENLKDNIQRIKDIFLMAWSYVAEKVSEILNKDISPLRIDSLIWQLSKEAQKVNYERRHAAKYIVRYLVGKAGISESAAIKVAQELTYNMPDYTA</sequence>
<dbReference type="InterPro" id="IPR015254">
    <property type="entry name" value="AGOG-like"/>
</dbReference>
<comment type="caution">
    <text evidence="1">The sequence shown here is derived from an EMBL/GenBank/DDBJ whole genome shotgun (WGS) entry which is preliminary data.</text>
</comment>
<feature type="non-terminal residue" evidence="1">
    <location>
        <position position="1"/>
    </location>
</feature>
<dbReference type="EMBL" id="QMQX01000168">
    <property type="protein sequence ID" value="RLE50497.1"/>
    <property type="molecule type" value="Genomic_DNA"/>
</dbReference>
<dbReference type="GO" id="GO:0003906">
    <property type="term" value="F:DNA-(apurinic or apyrimidinic site) endonuclease activity"/>
    <property type="evidence" value="ECO:0007669"/>
    <property type="project" value="InterPro"/>
</dbReference>
<dbReference type="Proteomes" id="UP000272051">
    <property type="component" value="Unassembled WGS sequence"/>
</dbReference>
<proteinExistence type="predicted"/>
<dbReference type="Pfam" id="PF09171">
    <property type="entry name" value="AGOG"/>
    <property type="match status" value="1"/>
</dbReference>
<dbReference type="InterPro" id="IPR011257">
    <property type="entry name" value="DNA_glycosylase"/>
</dbReference>
<dbReference type="Gene3D" id="1.10.1670.10">
    <property type="entry name" value="Helix-hairpin-Helix base-excision DNA repair enzymes (C-terminal)"/>
    <property type="match status" value="1"/>
</dbReference>
<organism evidence="1 2">
    <name type="scientific">Thermoproteota archaeon</name>
    <dbReference type="NCBI Taxonomy" id="2056631"/>
    <lineage>
        <taxon>Archaea</taxon>
        <taxon>Thermoproteota</taxon>
    </lineage>
</organism>
<dbReference type="GO" id="GO:0006281">
    <property type="term" value="P:DNA repair"/>
    <property type="evidence" value="ECO:0007669"/>
    <property type="project" value="InterPro"/>
</dbReference>
<protein>
    <submittedName>
        <fullName evidence="1">Uncharacterized protein</fullName>
    </submittedName>
</protein>
<reference evidence="1 2" key="1">
    <citation type="submission" date="2018-06" db="EMBL/GenBank/DDBJ databases">
        <title>Extensive metabolic versatility and redundancy in microbially diverse, dynamic hydrothermal sediments.</title>
        <authorList>
            <person name="Dombrowski N."/>
            <person name="Teske A."/>
            <person name="Baker B.J."/>
        </authorList>
    </citation>
    <scope>NUCLEOTIDE SEQUENCE [LARGE SCALE GENOMIC DNA]</scope>
    <source>
        <strain evidence="1">B34_G17</strain>
    </source>
</reference>
<dbReference type="GO" id="GO:0016799">
    <property type="term" value="F:hydrolase activity, hydrolyzing N-glycosyl compounds"/>
    <property type="evidence" value="ECO:0007669"/>
    <property type="project" value="InterPro"/>
</dbReference>
<gene>
    <name evidence="1" type="ORF">DRJ33_07360</name>
</gene>